<evidence type="ECO:0000256" key="2">
    <source>
        <dbReference type="SAM" id="SignalP"/>
    </source>
</evidence>
<feature type="transmembrane region" description="Helical" evidence="1">
    <location>
        <begin position="141"/>
        <end position="163"/>
    </location>
</feature>
<keyword evidence="4" id="KW-1185">Reference proteome</keyword>
<feature type="signal peptide" evidence="2">
    <location>
        <begin position="1"/>
        <end position="30"/>
    </location>
</feature>
<protein>
    <submittedName>
        <fullName evidence="3">Uncharacterized protein</fullName>
    </submittedName>
</protein>
<gene>
    <name evidence="3" type="ORF">PHLGIDRAFT_306274</name>
</gene>
<dbReference type="AlphaFoldDB" id="A0A0C3NCD9"/>
<keyword evidence="1" id="KW-1133">Transmembrane helix</keyword>
<dbReference type="EMBL" id="KN840695">
    <property type="protein sequence ID" value="KIP02179.1"/>
    <property type="molecule type" value="Genomic_DNA"/>
</dbReference>
<feature type="chain" id="PRO_5002176238" evidence="2">
    <location>
        <begin position="31"/>
        <end position="199"/>
    </location>
</feature>
<proteinExistence type="predicted"/>
<dbReference type="Proteomes" id="UP000053257">
    <property type="component" value="Unassembled WGS sequence"/>
</dbReference>
<keyword evidence="2" id="KW-0732">Signal</keyword>
<keyword evidence="1" id="KW-0812">Transmembrane</keyword>
<evidence type="ECO:0000313" key="3">
    <source>
        <dbReference type="EMBL" id="KIP02179.1"/>
    </source>
</evidence>
<sequence length="199" mass="22372">MDSRGASYRVFPCWLLLSLLRSLPWKQSWALLLRCSMHRRPRHQTHRGLRVRHPIGRAPSACSLPYACNIVINCAVHDPEELHDFHVHGINRRLPEHTYPTPDATLLSLSSPTGAGNRGHSSEGHVSRHEACLLDHFMCCPYAICVLHVIVLFILRVVALRAAMKQSKGSARRTTARAPGSSKRRRVASTLAAWRCVHT</sequence>
<evidence type="ECO:0000256" key="1">
    <source>
        <dbReference type="SAM" id="Phobius"/>
    </source>
</evidence>
<organism evidence="3 4">
    <name type="scientific">Phlebiopsis gigantea (strain 11061_1 CR5-6)</name>
    <name type="common">White-rot fungus</name>
    <name type="synonym">Peniophora gigantea</name>
    <dbReference type="NCBI Taxonomy" id="745531"/>
    <lineage>
        <taxon>Eukaryota</taxon>
        <taxon>Fungi</taxon>
        <taxon>Dikarya</taxon>
        <taxon>Basidiomycota</taxon>
        <taxon>Agaricomycotina</taxon>
        <taxon>Agaricomycetes</taxon>
        <taxon>Polyporales</taxon>
        <taxon>Phanerochaetaceae</taxon>
        <taxon>Phlebiopsis</taxon>
    </lineage>
</organism>
<evidence type="ECO:0000313" key="4">
    <source>
        <dbReference type="Proteomes" id="UP000053257"/>
    </source>
</evidence>
<dbReference type="HOGENOM" id="CLU_1372646_0_0_1"/>
<accession>A0A0C3NCD9</accession>
<reference evidence="3 4" key="1">
    <citation type="journal article" date="2014" name="PLoS Genet.">
        <title>Analysis of the Phlebiopsis gigantea genome, transcriptome and secretome provides insight into its pioneer colonization strategies of wood.</title>
        <authorList>
            <person name="Hori C."/>
            <person name="Ishida T."/>
            <person name="Igarashi K."/>
            <person name="Samejima M."/>
            <person name="Suzuki H."/>
            <person name="Master E."/>
            <person name="Ferreira P."/>
            <person name="Ruiz-Duenas F.J."/>
            <person name="Held B."/>
            <person name="Canessa P."/>
            <person name="Larrondo L.F."/>
            <person name="Schmoll M."/>
            <person name="Druzhinina I.S."/>
            <person name="Kubicek C.P."/>
            <person name="Gaskell J.A."/>
            <person name="Kersten P."/>
            <person name="St John F."/>
            <person name="Glasner J."/>
            <person name="Sabat G."/>
            <person name="Splinter BonDurant S."/>
            <person name="Syed K."/>
            <person name="Yadav J."/>
            <person name="Mgbeahuruike A.C."/>
            <person name="Kovalchuk A."/>
            <person name="Asiegbu F.O."/>
            <person name="Lackner G."/>
            <person name="Hoffmeister D."/>
            <person name="Rencoret J."/>
            <person name="Gutierrez A."/>
            <person name="Sun H."/>
            <person name="Lindquist E."/>
            <person name="Barry K."/>
            <person name="Riley R."/>
            <person name="Grigoriev I.V."/>
            <person name="Henrissat B."/>
            <person name="Kues U."/>
            <person name="Berka R.M."/>
            <person name="Martinez A.T."/>
            <person name="Covert S.F."/>
            <person name="Blanchette R.A."/>
            <person name="Cullen D."/>
        </authorList>
    </citation>
    <scope>NUCLEOTIDE SEQUENCE [LARGE SCALE GENOMIC DNA]</scope>
    <source>
        <strain evidence="3 4">11061_1 CR5-6</strain>
    </source>
</reference>
<name>A0A0C3NCD9_PHLG1</name>
<keyword evidence="1" id="KW-0472">Membrane</keyword>